<gene>
    <name evidence="2" type="ORF">PECUL_23A040314</name>
</gene>
<sequence>MNTSPQQLKLSHNHKTTPTPTPKNTTNSQASNDQHTQHKPTGCKKTHKRSAPPQPPTWQPRREVTQSYNLTTLPKPKHNHKALNKLDIKPIKTTHSLNNHKRTPQ</sequence>
<feature type="compositionally biased region" description="Basic residues" evidence="1">
    <location>
        <begin position="37"/>
        <end position="50"/>
    </location>
</feature>
<reference evidence="2" key="1">
    <citation type="submission" date="2022-03" db="EMBL/GenBank/DDBJ databases">
        <authorList>
            <person name="Alioto T."/>
            <person name="Alioto T."/>
            <person name="Gomez Garrido J."/>
        </authorList>
    </citation>
    <scope>NUCLEOTIDE SEQUENCE</scope>
</reference>
<proteinExistence type="predicted"/>
<feature type="compositionally biased region" description="Polar residues" evidence="1">
    <location>
        <begin position="1"/>
        <end position="10"/>
    </location>
</feature>
<organism evidence="2 3">
    <name type="scientific">Pelobates cultripes</name>
    <name type="common">Western spadefoot toad</name>
    <dbReference type="NCBI Taxonomy" id="61616"/>
    <lineage>
        <taxon>Eukaryota</taxon>
        <taxon>Metazoa</taxon>
        <taxon>Chordata</taxon>
        <taxon>Craniata</taxon>
        <taxon>Vertebrata</taxon>
        <taxon>Euteleostomi</taxon>
        <taxon>Amphibia</taxon>
        <taxon>Batrachia</taxon>
        <taxon>Anura</taxon>
        <taxon>Pelobatoidea</taxon>
        <taxon>Pelobatidae</taxon>
        <taxon>Pelobates</taxon>
    </lineage>
</organism>
<feature type="compositionally biased region" description="Low complexity" evidence="1">
    <location>
        <begin position="16"/>
        <end position="27"/>
    </location>
</feature>
<dbReference type="AlphaFoldDB" id="A0AAD1RM18"/>
<keyword evidence="3" id="KW-1185">Reference proteome</keyword>
<dbReference type="EMBL" id="OW240914">
    <property type="protein sequence ID" value="CAH2274335.1"/>
    <property type="molecule type" value="Genomic_DNA"/>
</dbReference>
<feature type="region of interest" description="Disordered" evidence="1">
    <location>
        <begin position="1"/>
        <end position="105"/>
    </location>
</feature>
<evidence type="ECO:0000313" key="3">
    <source>
        <dbReference type="Proteomes" id="UP001295444"/>
    </source>
</evidence>
<evidence type="ECO:0000256" key="1">
    <source>
        <dbReference type="SAM" id="MobiDB-lite"/>
    </source>
</evidence>
<accession>A0AAD1RM18</accession>
<dbReference type="Proteomes" id="UP001295444">
    <property type="component" value="Chromosome 03"/>
</dbReference>
<evidence type="ECO:0000313" key="2">
    <source>
        <dbReference type="EMBL" id="CAH2274335.1"/>
    </source>
</evidence>
<protein>
    <submittedName>
        <fullName evidence="2">Uncharacterized protein</fullName>
    </submittedName>
</protein>
<name>A0AAD1RM18_PELCU</name>